<comment type="similarity">
    <text evidence="4">Belongs to the NAD(P)-dependent epimerase/dehydratase family. HldD subfamily.</text>
</comment>
<feature type="binding site" evidence="4">
    <location>
        <begin position="11"/>
        <end position="12"/>
    </location>
    <ligand>
        <name>NADP(+)</name>
        <dbReference type="ChEBI" id="CHEBI:58349"/>
    </ligand>
</feature>
<evidence type="ECO:0000256" key="2">
    <source>
        <dbReference type="ARBA" id="ARBA00023235"/>
    </source>
</evidence>
<feature type="active site" description="Proton acceptor" evidence="4">
    <location>
        <position position="142"/>
    </location>
</feature>
<proteinExistence type="inferred from homology"/>
<keyword evidence="3 4" id="KW-0119">Carbohydrate metabolism</keyword>
<comment type="caution">
    <text evidence="4">Lacks conserved residue(s) required for the propagation of feature annotation.</text>
</comment>
<feature type="domain" description="NAD-dependent epimerase/dehydratase" evidence="5">
    <location>
        <begin position="3"/>
        <end position="249"/>
    </location>
</feature>
<dbReference type="InterPro" id="IPR011912">
    <property type="entry name" value="Heptose_epim"/>
</dbReference>
<evidence type="ECO:0000256" key="3">
    <source>
        <dbReference type="ARBA" id="ARBA00023277"/>
    </source>
</evidence>
<feature type="active site" description="Proton acceptor" evidence="4">
    <location>
        <position position="179"/>
    </location>
</feature>
<dbReference type="SUPFAM" id="SSF51735">
    <property type="entry name" value="NAD(P)-binding Rossmann-fold domains"/>
    <property type="match status" value="1"/>
</dbReference>
<dbReference type="EMBL" id="SGXA01000003">
    <property type="protein sequence ID" value="RZS69376.1"/>
    <property type="molecule type" value="Genomic_DNA"/>
</dbReference>
<dbReference type="GO" id="GO:0005975">
    <property type="term" value="P:carbohydrate metabolic process"/>
    <property type="evidence" value="ECO:0007669"/>
    <property type="project" value="UniProtKB-UniRule"/>
</dbReference>
<comment type="caution">
    <text evidence="6">The sequence shown here is derived from an EMBL/GenBank/DDBJ whole genome shotgun (WGS) entry which is preliminary data.</text>
</comment>
<gene>
    <name evidence="4" type="primary">hldD</name>
    <name evidence="6" type="ORF">EV199_5213</name>
</gene>
<feature type="binding site" evidence="4">
    <location>
        <position position="181"/>
    </location>
    <ligand>
        <name>substrate</name>
    </ligand>
</feature>
<dbReference type="GO" id="GO:0050661">
    <property type="term" value="F:NADP binding"/>
    <property type="evidence" value="ECO:0007669"/>
    <property type="project" value="InterPro"/>
</dbReference>
<dbReference type="CDD" id="cd05248">
    <property type="entry name" value="ADP_GME_SDR_e"/>
    <property type="match status" value="1"/>
</dbReference>
<protein>
    <recommendedName>
        <fullName evidence="4">ADP-L-glycero-D-manno-heptose-6-epimerase</fullName>
        <ecNumber evidence="4">5.1.3.20</ecNumber>
    </recommendedName>
    <alternativeName>
        <fullName evidence="4">ADP-L-glycero-beta-D-manno-heptose-6-epimerase</fullName>
        <shortName evidence="4">ADP-glyceromanno-heptose 6-epimerase</shortName>
        <shortName evidence="4">ADP-hep 6-epimerase</shortName>
        <shortName evidence="4">AGME</shortName>
    </alternativeName>
</protein>
<feature type="binding site" evidence="4">
    <location>
        <position position="286"/>
    </location>
    <ligand>
        <name>substrate</name>
    </ligand>
</feature>
<evidence type="ECO:0000313" key="6">
    <source>
        <dbReference type="EMBL" id="RZS69376.1"/>
    </source>
</evidence>
<comment type="domain">
    <text evidence="4">Contains a large N-terminal NADP-binding domain, and a smaller C-terminal substrate-binding domain.</text>
</comment>
<dbReference type="UniPathway" id="UPA00356">
    <property type="reaction ID" value="UER00440"/>
</dbReference>
<comment type="function">
    <text evidence="4">Catalyzes the interconversion between ADP-D-glycero-beta-D-manno-heptose and ADP-L-glycero-beta-D-manno-heptose via an epimerization at carbon 6 of the heptose.</text>
</comment>
<feature type="binding site" evidence="4">
    <location>
        <position position="179"/>
    </location>
    <ligand>
        <name>NADP(+)</name>
        <dbReference type="ChEBI" id="CHEBI:58349"/>
    </ligand>
</feature>
<dbReference type="InterPro" id="IPR001509">
    <property type="entry name" value="Epimerase_deHydtase"/>
</dbReference>
<evidence type="ECO:0000256" key="4">
    <source>
        <dbReference type="HAMAP-Rule" id="MF_01601"/>
    </source>
</evidence>
<dbReference type="AlphaFoldDB" id="A0A4Q7MM27"/>
<dbReference type="PANTHER" id="PTHR43103">
    <property type="entry name" value="NUCLEOSIDE-DIPHOSPHATE-SUGAR EPIMERASE"/>
    <property type="match status" value="1"/>
</dbReference>
<feature type="binding site" evidence="4">
    <location>
        <position position="171"/>
    </location>
    <ligand>
        <name>NADP(+)</name>
        <dbReference type="ChEBI" id="CHEBI:58349"/>
    </ligand>
</feature>
<feature type="binding site" evidence="4">
    <location>
        <position position="39"/>
    </location>
    <ligand>
        <name>NADP(+)</name>
        <dbReference type="ChEBI" id="CHEBI:58349"/>
    </ligand>
</feature>
<dbReference type="NCBIfam" id="TIGR02197">
    <property type="entry name" value="heptose_epim"/>
    <property type="match status" value="1"/>
</dbReference>
<keyword evidence="1 4" id="KW-0521">NADP</keyword>
<dbReference type="PANTHER" id="PTHR43103:SF3">
    <property type="entry name" value="ADP-L-GLYCERO-D-MANNO-HEPTOSE-6-EPIMERASE"/>
    <property type="match status" value="1"/>
</dbReference>
<dbReference type="Proteomes" id="UP000293874">
    <property type="component" value="Unassembled WGS sequence"/>
</dbReference>
<dbReference type="InterPro" id="IPR036291">
    <property type="entry name" value="NAD(P)-bd_dom_sf"/>
</dbReference>
<reference evidence="6 7" key="1">
    <citation type="submission" date="2019-02" db="EMBL/GenBank/DDBJ databases">
        <title>Genomic Encyclopedia of Type Strains, Phase IV (KMG-IV): sequencing the most valuable type-strain genomes for metagenomic binning, comparative biology and taxonomic classification.</title>
        <authorList>
            <person name="Goeker M."/>
        </authorList>
    </citation>
    <scope>NUCLEOTIDE SEQUENCE [LARGE SCALE GENOMIC DNA]</scope>
    <source>
        <strain evidence="6 7">DSM 18116</strain>
    </source>
</reference>
<dbReference type="Gene3D" id="3.90.25.10">
    <property type="entry name" value="UDP-galactose 4-epimerase, domain 1"/>
    <property type="match status" value="1"/>
</dbReference>
<dbReference type="GO" id="GO:0008712">
    <property type="term" value="F:ADP-glyceromanno-heptose 6-epimerase activity"/>
    <property type="evidence" value="ECO:0007669"/>
    <property type="project" value="UniProtKB-UniRule"/>
</dbReference>
<keyword evidence="7" id="KW-1185">Reference proteome</keyword>
<evidence type="ECO:0000256" key="1">
    <source>
        <dbReference type="ARBA" id="ARBA00022857"/>
    </source>
</evidence>
<comment type="pathway">
    <text evidence="4">Nucleotide-sugar biosynthesis; ADP-L-glycero-beta-D-manno-heptose biosynthesis; ADP-L-glycero-beta-D-manno-heptose from D-glycero-beta-D-manno-heptose 7-phosphate: step 4/4.</text>
</comment>
<comment type="subunit">
    <text evidence="4">Homopentamer.</text>
</comment>
<feature type="binding site" evidence="4">
    <location>
        <position position="188"/>
    </location>
    <ligand>
        <name>substrate</name>
    </ligand>
</feature>
<organism evidence="6 7">
    <name type="scientific">Pseudobacter ginsenosidimutans</name>
    <dbReference type="NCBI Taxonomy" id="661488"/>
    <lineage>
        <taxon>Bacteria</taxon>
        <taxon>Pseudomonadati</taxon>
        <taxon>Bacteroidota</taxon>
        <taxon>Chitinophagia</taxon>
        <taxon>Chitinophagales</taxon>
        <taxon>Chitinophagaceae</taxon>
        <taxon>Pseudobacter</taxon>
    </lineage>
</organism>
<comment type="catalytic activity">
    <reaction evidence="4">
        <text>ADP-D-glycero-beta-D-manno-heptose = ADP-L-glycero-beta-D-manno-heptose</text>
        <dbReference type="Rhea" id="RHEA:17577"/>
        <dbReference type="ChEBI" id="CHEBI:59967"/>
        <dbReference type="ChEBI" id="CHEBI:61506"/>
        <dbReference type="EC" id="5.1.3.20"/>
    </reaction>
</comment>
<feature type="binding site" evidence="4">
    <location>
        <position position="54"/>
    </location>
    <ligand>
        <name>NADP(+)</name>
        <dbReference type="ChEBI" id="CHEBI:58349"/>
    </ligand>
</feature>
<keyword evidence="2 4" id="KW-0413">Isomerase</keyword>
<feature type="binding site" evidence="4">
    <location>
        <begin position="32"/>
        <end position="33"/>
    </location>
    <ligand>
        <name>NADP(+)</name>
        <dbReference type="ChEBI" id="CHEBI:58349"/>
    </ligand>
</feature>
<feature type="binding site" evidence="4">
    <location>
        <begin position="74"/>
        <end position="78"/>
    </location>
    <ligand>
        <name>NADP(+)</name>
        <dbReference type="ChEBI" id="CHEBI:58349"/>
    </ligand>
</feature>
<dbReference type="Pfam" id="PF01370">
    <property type="entry name" value="Epimerase"/>
    <property type="match status" value="1"/>
</dbReference>
<sequence>MSIVVTGAAGFIGSCLVGYLNEHGFNNLILVDDFSREDKTPNLDGKKWTSEVEREQFFDWLKEHKPGIDFIFHIGARTDTTEFDYSVHEHLNVEYSKKIWEYCTANNVPVVYASSAATYGNGEFGYDDDHELPYKLQPLNAYGISKNEFDKWALKETKQPPFWAGLKFFNVYGPNEYHKGRMASVIFHSYKQIGSNGVVKLFKSHRPDFKDGQQLRDFVYVKDVINVCYWLMEQFYAQHKVDNGLYNLGTGKARSFEDLVNATFAGIDRHSKIEYIDMPEDIRDKYQYFTEANMSKLQKAGYSAPFYSLEDGVDDYVRNYLSAGEYY</sequence>
<accession>A0A4Q7MM27</accession>
<dbReference type="EC" id="5.1.3.20" evidence="4"/>
<dbReference type="Gene3D" id="3.40.50.720">
    <property type="entry name" value="NAD(P)-binding Rossmann-like Domain"/>
    <property type="match status" value="1"/>
</dbReference>
<feature type="binding site" evidence="4">
    <location>
        <position position="216"/>
    </location>
    <ligand>
        <name>substrate</name>
    </ligand>
</feature>
<dbReference type="GO" id="GO:0097171">
    <property type="term" value="P:ADP-L-glycero-beta-D-manno-heptose biosynthetic process"/>
    <property type="evidence" value="ECO:0007669"/>
    <property type="project" value="UniProtKB-UniPathway"/>
</dbReference>
<feature type="binding site" evidence="4">
    <location>
        <begin position="202"/>
        <end position="205"/>
    </location>
    <ligand>
        <name>substrate</name>
    </ligand>
</feature>
<evidence type="ECO:0000259" key="5">
    <source>
        <dbReference type="Pfam" id="PF01370"/>
    </source>
</evidence>
<name>A0A4Q7MM27_9BACT</name>
<evidence type="ECO:0000313" key="7">
    <source>
        <dbReference type="Proteomes" id="UP000293874"/>
    </source>
</evidence>
<dbReference type="HAMAP" id="MF_01601">
    <property type="entry name" value="Heptose_epimerase"/>
    <property type="match status" value="1"/>
</dbReference>
<feature type="binding site" evidence="4">
    <location>
        <position position="146"/>
    </location>
    <ligand>
        <name>NADP(+)</name>
        <dbReference type="ChEBI" id="CHEBI:58349"/>
    </ligand>
</feature>
<feature type="binding site" evidence="4">
    <location>
        <position position="170"/>
    </location>
    <ligand>
        <name>substrate</name>
    </ligand>
</feature>
<comment type="cofactor">
    <cofactor evidence="4">
        <name>NADP(+)</name>
        <dbReference type="ChEBI" id="CHEBI:58349"/>
    </cofactor>
    <text evidence="4">Binds 1 NADP(+) per subunit.</text>
</comment>